<dbReference type="RefSeq" id="WP_115362933.1">
    <property type="nucleotide sequence ID" value="NZ_QDKL01000003.1"/>
</dbReference>
<dbReference type="InterPro" id="IPR016039">
    <property type="entry name" value="Thiolase-like"/>
</dbReference>
<gene>
    <name evidence="5" type="ORF">DAY19_12395</name>
</gene>
<dbReference type="InterPro" id="IPR013747">
    <property type="entry name" value="ACP_syn_III_C"/>
</dbReference>
<feature type="domain" description="Beta-ketoacyl-[acyl-carrier-protein] synthase III C-terminal" evidence="3">
    <location>
        <begin position="254"/>
        <end position="341"/>
    </location>
</feature>
<sequence>MKYNNVVIEDYAYIDPPEVLTSDKLEELLEPIYTRLKLPHGRLELMTGIRSRGFWPNSTRPSSIATQAGEKLLEKLSKKGIQKRDIKLLINSSVCRDFLEPSTASVIHSNLEMPQSCSLFDISNACLGMISGWEVVANMIETGAIKRAIILSGENSAPLLENTIKTLNEDQTITRKSVKKFFANLTIGSAGVAYCLAHKSEAPNAPQITSIINRSDSTANKLCQGDGNPETLVMETDSEELLKYGKALAKKTFEESQLKANEIDIVIGHQVGKAHKEVVLTELGLNKHQTFDTFDTLGNTGSAALPITLAKMNDEQGIEKGKKVALVGIGSGLSCSVLGVTW</sequence>
<evidence type="ECO:0000256" key="2">
    <source>
        <dbReference type="ARBA" id="ARBA00023315"/>
    </source>
</evidence>
<dbReference type="Gene3D" id="3.40.47.10">
    <property type="match status" value="2"/>
</dbReference>
<evidence type="ECO:0000313" key="6">
    <source>
        <dbReference type="Proteomes" id="UP000443582"/>
    </source>
</evidence>
<keyword evidence="6" id="KW-1185">Reference proteome</keyword>
<evidence type="ECO:0000259" key="4">
    <source>
        <dbReference type="Pfam" id="PF08545"/>
    </source>
</evidence>
<keyword evidence="1" id="KW-0808">Transferase</keyword>
<dbReference type="EMBL" id="QDKL01000003">
    <property type="protein sequence ID" value="RZF20779.1"/>
    <property type="molecule type" value="Genomic_DNA"/>
</dbReference>
<dbReference type="SUPFAM" id="SSF53901">
    <property type="entry name" value="Thiolase-like"/>
    <property type="match status" value="1"/>
</dbReference>
<keyword evidence="2" id="KW-0012">Acyltransferase</keyword>
<evidence type="ECO:0000256" key="1">
    <source>
        <dbReference type="ARBA" id="ARBA00022679"/>
    </source>
</evidence>
<evidence type="ECO:0000259" key="3">
    <source>
        <dbReference type="Pfam" id="PF08541"/>
    </source>
</evidence>
<dbReference type="NCBIfam" id="NF006720">
    <property type="entry name" value="PRK09258.1"/>
    <property type="match status" value="1"/>
</dbReference>
<dbReference type="InterPro" id="IPR013751">
    <property type="entry name" value="ACP_syn_III_N"/>
</dbReference>
<proteinExistence type="predicted"/>
<dbReference type="PANTHER" id="PTHR34069">
    <property type="entry name" value="3-OXOACYL-[ACYL-CARRIER-PROTEIN] SYNTHASE 3"/>
    <property type="match status" value="1"/>
</dbReference>
<feature type="domain" description="Beta-ketoacyl-[acyl-carrier-protein] synthase III N-terminal" evidence="4">
    <location>
        <begin position="120"/>
        <end position="160"/>
    </location>
</feature>
<evidence type="ECO:0000313" key="5">
    <source>
        <dbReference type="EMBL" id="RZF20779.1"/>
    </source>
</evidence>
<dbReference type="Proteomes" id="UP000443582">
    <property type="component" value="Unassembled WGS sequence"/>
</dbReference>
<organism evidence="5 6">
    <name type="scientific">Halobacteriovorax vibrionivorans</name>
    <dbReference type="NCBI Taxonomy" id="2152716"/>
    <lineage>
        <taxon>Bacteria</taxon>
        <taxon>Pseudomonadati</taxon>
        <taxon>Bdellovibrionota</taxon>
        <taxon>Bacteriovoracia</taxon>
        <taxon>Bacteriovoracales</taxon>
        <taxon>Halobacteriovoraceae</taxon>
        <taxon>Halobacteriovorax</taxon>
    </lineage>
</organism>
<dbReference type="Pfam" id="PF08545">
    <property type="entry name" value="ACP_syn_III"/>
    <property type="match status" value="1"/>
</dbReference>
<protein>
    <submittedName>
        <fullName evidence="5">3-oxoacyl-ACP synthase III</fullName>
    </submittedName>
</protein>
<name>A0ABY0IE20_9BACT</name>
<dbReference type="PANTHER" id="PTHR34069:SF3">
    <property type="entry name" value="ACYL-COA:ACYL-COA ALKYLTRANSFERASE"/>
    <property type="match status" value="1"/>
</dbReference>
<reference evidence="6" key="1">
    <citation type="journal article" date="2019" name="Int. J. Syst. Evol. Microbiol.">
        <title>Halobacteriovorax valvorus sp. nov., a novel prokaryotic predator isolated from coastal seawater of China.</title>
        <authorList>
            <person name="Chen M.-X."/>
        </authorList>
    </citation>
    <scope>NUCLEOTIDE SEQUENCE [LARGE SCALE GENOMIC DNA]</scope>
    <source>
        <strain evidence="6">BL9</strain>
    </source>
</reference>
<accession>A0ABY0IE20</accession>
<dbReference type="Pfam" id="PF08541">
    <property type="entry name" value="ACP_syn_III_C"/>
    <property type="match status" value="1"/>
</dbReference>
<comment type="caution">
    <text evidence="5">The sequence shown here is derived from an EMBL/GenBank/DDBJ whole genome shotgun (WGS) entry which is preliminary data.</text>
</comment>